<reference evidence="1 2" key="1">
    <citation type="submission" date="2020-07" db="EMBL/GenBank/DDBJ databases">
        <title>Comparative genomics of pyrophilous fungi reveals a link between fire events and developmental genes.</title>
        <authorList>
            <consortium name="DOE Joint Genome Institute"/>
            <person name="Steindorff A.S."/>
            <person name="Carver A."/>
            <person name="Calhoun S."/>
            <person name="Stillman K."/>
            <person name="Liu H."/>
            <person name="Lipzen A."/>
            <person name="Pangilinan J."/>
            <person name="Labutti K."/>
            <person name="Bruns T.D."/>
            <person name="Grigoriev I.V."/>
        </authorList>
    </citation>
    <scope>NUCLEOTIDE SEQUENCE [LARGE SCALE GENOMIC DNA]</scope>
    <source>
        <strain evidence="1 2">CBS 144469</strain>
    </source>
</reference>
<evidence type="ECO:0008006" key="3">
    <source>
        <dbReference type="Google" id="ProtNLM"/>
    </source>
</evidence>
<sequence>METVITAAAPLSQLCGSQVSHLNEPSYSSILAFPPELLAKIVANTLDPPALVDPIFNPSGNAMELLNISHVSSFFRQVTVGEPALWAMAPYLNAVHQDFLETILERSQPYTFNLSFMEDGSLTEDDQIWRLALSHFHRVSRLHIEAMVVSEGDLLVSLFSKSAPSLTECIIQFFGNRTVALCDLSSHPFNDDAPNLRKLDLTNCSVRVRHYPAFAALRDVTVVHLVDEVQHDDRTLLPIDDFIQCRNKLNSLQSLTLHSCIQDPDPESSTRLSSQDSIYLPSLKHFVLKSTIDGCHGLGKILRLPETCSRSITVTFPLHWEPEQLGDAVRAAEAVASFIPSLEYTVCAGGIRGSVPSMRLFIAGQRYPTVTIRFGISAPDAHPDMDLFLLQVGRGLASTLATPLSTIKFLHMHLDGVKTSLVGYLLRPLIKIMKNLEEFVAQGPDVWANGTIVWILDYSIAPNLKKLRVPLDDMMHSAAALRGTAQFLLVRPEIREVTFGVSPSITEEMGHAASDGIRCLIRDVSKDFPGSLVLDWIELQ</sequence>
<dbReference type="Proteomes" id="UP000521943">
    <property type="component" value="Unassembled WGS sequence"/>
</dbReference>
<protein>
    <recommendedName>
        <fullName evidence="3">F-box domain-containing protein</fullName>
    </recommendedName>
</protein>
<organism evidence="1 2">
    <name type="scientific">Ephemerocybe angulata</name>
    <dbReference type="NCBI Taxonomy" id="980116"/>
    <lineage>
        <taxon>Eukaryota</taxon>
        <taxon>Fungi</taxon>
        <taxon>Dikarya</taxon>
        <taxon>Basidiomycota</taxon>
        <taxon>Agaricomycotina</taxon>
        <taxon>Agaricomycetes</taxon>
        <taxon>Agaricomycetidae</taxon>
        <taxon>Agaricales</taxon>
        <taxon>Agaricineae</taxon>
        <taxon>Psathyrellaceae</taxon>
        <taxon>Ephemerocybe</taxon>
    </lineage>
</organism>
<gene>
    <name evidence="1" type="ORF">DFP72DRAFT_856348</name>
</gene>
<name>A0A8H6HGU6_9AGAR</name>
<evidence type="ECO:0000313" key="1">
    <source>
        <dbReference type="EMBL" id="KAF6745568.1"/>
    </source>
</evidence>
<dbReference type="OrthoDB" id="3007408at2759"/>
<dbReference type="EMBL" id="JACGCI010000104">
    <property type="protein sequence ID" value="KAF6745568.1"/>
    <property type="molecule type" value="Genomic_DNA"/>
</dbReference>
<accession>A0A8H6HGU6</accession>
<keyword evidence="2" id="KW-1185">Reference proteome</keyword>
<evidence type="ECO:0000313" key="2">
    <source>
        <dbReference type="Proteomes" id="UP000521943"/>
    </source>
</evidence>
<dbReference type="AlphaFoldDB" id="A0A8H6HGU6"/>
<comment type="caution">
    <text evidence="1">The sequence shown here is derived from an EMBL/GenBank/DDBJ whole genome shotgun (WGS) entry which is preliminary data.</text>
</comment>
<dbReference type="SUPFAM" id="SSF52047">
    <property type="entry name" value="RNI-like"/>
    <property type="match status" value="1"/>
</dbReference>
<proteinExistence type="predicted"/>